<evidence type="ECO:0000313" key="2">
    <source>
        <dbReference type="EMBL" id="QHA20584.1"/>
    </source>
</evidence>
<accession>A0ABX6GGM2</accession>
<reference evidence="2 3" key="1">
    <citation type="submission" date="2019-12" db="EMBL/GenBank/DDBJ databases">
        <title>Bacillus toyonensis BV-17 genome.</title>
        <authorList>
            <person name="Chen J."/>
        </authorList>
    </citation>
    <scope>NUCLEOTIDE SEQUENCE [LARGE SCALE GENOMIC DNA]</scope>
    <source>
        <strain evidence="2 3">BV-17</strain>
    </source>
</reference>
<dbReference type="InterPro" id="IPR001466">
    <property type="entry name" value="Beta-lactam-related"/>
</dbReference>
<keyword evidence="2" id="KW-0378">Hydrolase</keyword>
<dbReference type="InterPro" id="IPR012338">
    <property type="entry name" value="Beta-lactam/transpept-like"/>
</dbReference>
<dbReference type="EMBL" id="CP047044">
    <property type="protein sequence ID" value="QHA20584.1"/>
    <property type="molecule type" value="Genomic_DNA"/>
</dbReference>
<proteinExistence type="predicted"/>
<name>A0ABX6GGM2_9BACI</name>
<dbReference type="GO" id="GO:0016787">
    <property type="term" value="F:hydrolase activity"/>
    <property type="evidence" value="ECO:0007669"/>
    <property type="project" value="UniProtKB-KW"/>
</dbReference>
<sequence>MKKHRQITFTGLALLITGGSLFYTTPTSSVKAELTQNLSSSLPTSNQRDRNSVKEAMRDTLKLGYPGILAKTSEGGKTWSYAAGVADLSTKKPMKTDFRFRIGSVTKTFTATVILQLAGENRLNLDDSIEKWLPGVIQGNGYDDKQITIRQLLNHTSGIANYTTSKDFNIMDTKKSYTAEELVKMGISMPPDFAPGKSWSYSNTGYVLLGIIIEKVTGNSYAEEIENRIIEPLELSNTFLPGNSSVIPGTKHARGYIQLDGASEPKDVTYYNPSMGSSAGDMISTADDLNKFFTYLLGGKLLKEQQLKQMLTTVPTGTDELGDSGLGIFKMKLSNGVSIWGHGGSIPGFLTFAGGTLGGKHTLAINLNSLKADSPDPFKNILFAEFSK</sequence>
<dbReference type="SUPFAM" id="SSF56601">
    <property type="entry name" value="beta-lactamase/transpeptidase-like"/>
    <property type="match status" value="1"/>
</dbReference>
<dbReference type="RefSeq" id="WP_097861187.1">
    <property type="nucleotide sequence ID" value="NZ_JARMKU010000015.1"/>
</dbReference>
<evidence type="ECO:0000259" key="1">
    <source>
        <dbReference type="Pfam" id="PF00144"/>
    </source>
</evidence>
<feature type="domain" description="Beta-lactamase-related" evidence="1">
    <location>
        <begin position="61"/>
        <end position="378"/>
    </location>
</feature>
<dbReference type="Proteomes" id="UP000440820">
    <property type="component" value="Chromosome"/>
</dbReference>
<dbReference type="PANTHER" id="PTHR46825">
    <property type="entry name" value="D-ALANYL-D-ALANINE-CARBOXYPEPTIDASE/ENDOPEPTIDASE AMPH"/>
    <property type="match status" value="1"/>
</dbReference>
<organism evidence="2 3">
    <name type="scientific">Bacillus toyonensis</name>
    <dbReference type="NCBI Taxonomy" id="155322"/>
    <lineage>
        <taxon>Bacteria</taxon>
        <taxon>Bacillati</taxon>
        <taxon>Bacillota</taxon>
        <taxon>Bacilli</taxon>
        <taxon>Bacillales</taxon>
        <taxon>Bacillaceae</taxon>
        <taxon>Bacillus</taxon>
        <taxon>Bacillus cereus group</taxon>
    </lineage>
</organism>
<keyword evidence="3" id="KW-1185">Reference proteome</keyword>
<dbReference type="Gene3D" id="3.40.710.10">
    <property type="entry name" value="DD-peptidase/beta-lactamase superfamily"/>
    <property type="match status" value="1"/>
</dbReference>
<dbReference type="Pfam" id="PF00144">
    <property type="entry name" value="Beta-lactamase"/>
    <property type="match status" value="1"/>
</dbReference>
<dbReference type="InterPro" id="IPR050491">
    <property type="entry name" value="AmpC-like"/>
</dbReference>
<gene>
    <name evidence="2" type="ORF">GPA05_09270</name>
</gene>
<protein>
    <submittedName>
        <fullName evidence="2">Serine hydrolase</fullName>
    </submittedName>
</protein>
<dbReference type="PANTHER" id="PTHR46825:SF7">
    <property type="entry name" value="D-ALANYL-D-ALANINE CARBOXYPEPTIDASE"/>
    <property type="match status" value="1"/>
</dbReference>
<evidence type="ECO:0000313" key="3">
    <source>
        <dbReference type="Proteomes" id="UP000440820"/>
    </source>
</evidence>